<accession>A0A2P5P847</accession>
<organism evidence="2 3">
    <name type="scientific">Dehalogenimonas etheniformans</name>
    <dbReference type="NCBI Taxonomy" id="1536648"/>
    <lineage>
        <taxon>Bacteria</taxon>
        <taxon>Bacillati</taxon>
        <taxon>Chloroflexota</taxon>
        <taxon>Dehalococcoidia</taxon>
        <taxon>Dehalococcoidales</taxon>
        <taxon>Dehalococcoidaceae</taxon>
        <taxon>Dehalogenimonas</taxon>
    </lineage>
</organism>
<dbReference type="Pfam" id="PF01243">
    <property type="entry name" value="PNPOx_N"/>
    <property type="match status" value="1"/>
</dbReference>
<gene>
    <name evidence="2" type="ORF">JP09_000840</name>
</gene>
<dbReference type="EMBL" id="JQAN02000006">
    <property type="protein sequence ID" value="PPD58471.1"/>
    <property type="molecule type" value="Genomic_DNA"/>
</dbReference>
<name>A0A2P5P847_9CHLR</name>
<dbReference type="InterPro" id="IPR011576">
    <property type="entry name" value="Pyridox_Oxase_N"/>
</dbReference>
<reference evidence="2 3" key="1">
    <citation type="journal article" date="2017" name="ISME J.">
        <title>Grape pomace compost harbors organohalide-respiring Dehalogenimonas species with novel reductive dehalogenase genes.</title>
        <authorList>
            <person name="Yang Y."/>
            <person name="Higgins S.A."/>
            <person name="Yan J."/>
            <person name="Simsir B."/>
            <person name="Chourey K."/>
            <person name="Iyer R."/>
            <person name="Hettich R.L."/>
            <person name="Baldwin B."/>
            <person name="Ogles D.M."/>
            <person name="Loffler F.E."/>
        </authorList>
    </citation>
    <scope>NUCLEOTIDE SEQUENCE [LARGE SCALE GENOMIC DNA]</scope>
    <source>
        <strain evidence="2 3">GP</strain>
    </source>
</reference>
<dbReference type="Proteomes" id="UP000235653">
    <property type="component" value="Unassembled WGS sequence"/>
</dbReference>
<evidence type="ECO:0000313" key="2">
    <source>
        <dbReference type="EMBL" id="PPD58471.1"/>
    </source>
</evidence>
<dbReference type="OrthoDB" id="1551071at2"/>
<evidence type="ECO:0000259" key="1">
    <source>
        <dbReference type="Pfam" id="PF01243"/>
    </source>
</evidence>
<protein>
    <submittedName>
        <fullName evidence="2">Pyridoxamine 5'-phosphate oxidase family protein</fullName>
    </submittedName>
</protein>
<sequence>MVLRTSKGVAAVRNIIINQLFAVLTTTNANQPHCNLIAFVITDNLKTIVFATIRNTQKYINLVQNPLVSLLIDNRTNQPSDISNASAVTVFGLASEVSDEKARYADQLIQRYPRLAEFIKQADTAIVTISISHYLLSDFHNTKRIKVK</sequence>
<dbReference type="AlphaFoldDB" id="A0A2P5P847"/>
<comment type="caution">
    <text evidence="2">The sequence shown here is derived from an EMBL/GenBank/DDBJ whole genome shotgun (WGS) entry which is preliminary data.</text>
</comment>
<dbReference type="SUPFAM" id="SSF50475">
    <property type="entry name" value="FMN-binding split barrel"/>
    <property type="match status" value="1"/>
</dbReference>
<feature type="domain" description="Pyridoxamine 5'-phosphate oxidase N-terminal" evidence="1">
    <location>
        <begin position="11"/>
        <end position="116"/>
    </location>
</feature>
<keyword evidence="3" id="KW-1185">Reference proteome</keyword>
<dbReference type="InterPro" id="IPR012349">
    <property type="entry name" value="Split_barrel_FMN-bd"/>
</dbReference>
<evidence type="ECO:0000313" key="3">
    <source>
        <dbReference type="Proteomes" id="UP000235653"/>
    </source>
</evidence>
<proteinExistence type="predicted"/>
<dbReference type="Gene3D" id="2.30.110.10">
    <property type="entry name" value="Electron Transport, Fmn-binding Protein, Chain A"/>
    <property type="match status" value="1"/>
</dbReference>